<reference evidence="1 2" key="1">
    <citation type="submission" date="2016-11" db="EMBL/GenBank/DDBJ databases">
        <authorList>
            <person name="Jaros S."/>
            <person name="Januszkiewicz K."/>
            <person name="Wedrychowicz H."/>
        </authorList>
    </citation>
    <scope>NUCLEOTIDE SEQUENCE [LARGE SCALE GENOMIC DNA]</scope>
    <source>
        <strain evidence="1 2">ATCC 23634</strain>
    </source>
</reference>
<sequence>MSNAARRIAALDDLDAAALCTRAGDLLDALARITNEETTLLRAGHFQQAGHLGAEKATIAQDYVGISRSVQRQAERLRSEEPAAFATLVSGQERLATQLAENLKVIATMRRVTDDLLTDVAQTVGRTTRATTYGANARMGAPQAHAARGIAINRAL</sequence>
<proteinExistence type="predicted"/>
<accession>A0A1K2HTF1</accession>
<gene>
    <name evidence="1" type="ORF">SAMN02983003_0528</name>
</gene>
<name>A0A1K2HTF1_9HYPH</name>
<organism evidence="1 2">
    <name type="scientific">Devosia enhydra</name>
    <dbReference type="NCBI Taxonomy" id="665118"/>
    <lineage>
        <taxon>Bacteria</taxon>
        <taxon>Pseudomonadati</taxon>
        <taxon>Pseudomonadota</taxon>
        <taxon>Alphaproteobacteria</taxon>
        <taxon>Hyphomicrobiales</taxon>
        <taxon>Devosiaceae</taxon>
        <taxon>Devosia</taxon>
    </lineage>
</organism>
<dbReference type="Proteomes" id="UP000183447">
    <property type="component" value="Unassembled WGS sequence"/>
</dbReference>
<dbReference type="STRING" id="665118.SAMN02983003_0528"/>
<evidence type="ECO:0000313" key="2">
    <source>
        <dbReference type="Proteomes" id="UP000183447"/>
    </source>
</evidence>
<evidence type="ECO:0000313" key="1">
    <source>
        <dbReference type="EMBL" id="SFZ81490.1"/>
    </source>
</evidence>
<protein>
    <recommendedName>
        <fullName evidence="3">FlgN protein</fullName>
    </recommendedName>
</protein>
<dbReference type="AlphaFoldDB" id="A0A1K2HTF1"/>
<evidence type="ECO:0008006" key="3">
    <source>
        <dbReference type="Google" id="ProtNLM"/>
    </source>
</evidence>
<dbReference type="EMBL" id="FPKU01000001">
    <property type="protein sequence ID" value="SFZ81490.1"/>
    <property type="molecule type" value="Genomic_DNA"/>
</dbReference>
<dbReference type="RefSeq" id="WP_143145630.1">
    <property type="nucleotide sequence ID" value="NZ_FPKU01000001.1"/>
</dbReference>
<dbReference type="OrthoDB" id="7947407at2"/>
<keyword evidence="2" id="KW-1185">Reference proteome</keyword>